<feature type="binding site" evidence="6">
    <location>
        <position position="81"/>
    </location>
    <ligand>
        <name>S-adenosyl-L-methionine</name>
        <dbReference type="ChEBI" id="CHEBI:59789"/>
    </ligand>
</feature>
<dbReference type="EC" id="2.1.1.-" evidence="6"/>
<keyword evidence="3 6" id="KW-0489">Methyltransferase</keyword>
<dbReference type="GO" id="GO:0070043">
    <property type="term" value="F:rRNA (guanine-N7-)-methyltransferase activity"/>
    <property type="evidence" value="ECO:0007669"/>
    <property type="project" value="UniProtKB-UniRule"/>
</dbReference>
<dbReference type="EMBL" id="BKAL01000017">
    <property type="protein sequence ID" value="GEP70913.1"/>
    <property type="molecule type" value="Genomic_DNA"/>
</dbReference>
<dbReference type="SUPFAM" id="SSF53335">
    <property type="entry name" value="S-adenosyl-L-methionine-dependent methyltransferases"/>
    <property type="match status" value="1"/>
</dbReference>
<dbReference type="CDD" id="cd02440">
    <property type="entry name" value="AdoMet_MTases"/>
    <property type="match status" value="1"/>
</dbReference>
<dbReference type="PANTHER" id="PTHR31760">
    <property type="entry name" value="S-ADENOSYL-L-METHIONINE-DEPENDENT METHYLTRANSFERASES SUPERFAMILY PROTEIN"/>
    <property type="match status" value="1"/>
</dbReference>
<evidence type="ECO:0000256" key="6">
    <source>
        <dbReference type="HAMAP-Rule" id="MF_00074"/>
    </source>
</evidence>
<protein>
    <recommendedName>
        <fullName evidence="6">Ribosomal RNA small subunit methyltransferase G</fullName>
        <ecNumber evidence="6">2.1.1.-</ecNumber>
    </recommendedName>
    <alternativeName>
        <fullName evidence="6">16S rRNA 7-methylguanosine methyltransferase</fullName>
        <shortName evidence="6">16S rRNA m7G methyltransferase</shortName>
    </alternativeName>
</protein>
<comment type="subcellular location">
    <subcellularLocation>
        <location evidence="6">Cytoplasm</location>
    </subcellularLocation>
</comment>
<feature type="binding site" evidence="6">
    <location>
        <begin position="132"/>
        <end position="133"/>
    </location>
    <ligand>
        <name>S-adenosyl-L-methionine</name>
        <dbReference type="ChEBI" id="CHEBI:59789"/>
    </ligand>
</feature>
<sequence length="220" mass="23900">MDSDTRPDSIDDPWEGDPRLADYFGDSWPAVQGFRDLLVRDGVLRGLIGPREVDRLWARHLLNSAAVVQFLPTTGRIVDLGSGAGLPGVVVAAMRPDAEVVLLEPMERRTEWLSEVAELLHLDNVVVRRARAEEVHGELVADAVTARAVAAMDKLYGWAMPLLRPGGVLVALKGERAEEEIQAGAKAARKHRAGPAEVLPAPTIAGVEQTRVVRVMRKGS</sequence>
<evidence type="ECO:0000256" key="2">
    <source>
        <dbReference type="ARBA" id="ARBA00022552"/>
    </source>
</evidence>
<dbReference type="InterPro" id="IPR029063">
    <property type="entry name" value="SAM-dependent_MTases_sf"/>
</dbReference>
<keyword evidence="5 6" id="KW-0949">S-adenosyl-L-methionine</keyword>
<evidence type="ECO:0000256" key="3">
    <source>
        <dbReference type="ARBA" id="ARBA00022603"/>
    </source>
</evidence>
<evidence type="ECO:0000256" key="5">
    <source>
        <dbReference type="ARBA" id="ARBA00022691"/>
    </source>
</evidence>
<comment type="caution">
    <text evidence="6">Lacks conserved residue(s) required for the propagation of feature annotation.</text>
</comment>
<keyword evidence="1 6" id="KW-0963">Cytoplasm</keyword>
<evidence type="ECO:0000256" key="4">
    <source>
        <dbReference type="ARBA" id="ARBA00022679"/>
    </source>
</evidence>
<evidence type="ECO:0000313" key="8">
    <source>
        <dbReference type="Proteomes" id="UP000321798"/>
    </source>
</evidence>
<dbReference type="PANTHER" id="PTHR31760:SF0">
    <property type="entry name" value="S-ADENOSYL-L-METHIONINE-DEPENDENT METHYLTRANSFERASES SUPERFAMILY PROTEIN"/>
    <property type="match status" value="1"/>
</dbReference>
<comment type="function">
    <text evidence="6">Specifically methylates the N7 position of a guanine in 16S rRNA.</text>
</comment>
<accession>A0A512PIA6</accession>
<dbReference type="Gene3D" id="3.40.50.150">
    <property type="entry name" value="Vaccinia Virus protein VP39"/>
    <property type="match status" value="1"/>
</dbReference>
<name>A0A512PIA6_9CELL</name>
<gene>
    <name evidence="7" type="primary">gidB</name>
    <name evidence="6" type="synonym">rsmG</name>
    <name evidence="7" type="ORF">CSO01_36280</name>
</gene>
<dbReference type="Pfam" id="PF02527">
    <property type="entry name" value="GidB"/>
    <property type="match status" value="1"/>
</dbReference>
<proteinExistence type="inferred from homology"/>
<keyword evidence="2 6" id="KW-0698">rRNA processing</keyword>
<dbReference type="AlphaFoldDB" id="A0A512PIA6"/>
<evidence type="ECO:0000256" key="1">
    <source>
        <dbReference type="ARBA" id="ARBA00022490"/>
    </source>
</evidence>
<evidence type="ECO:0000313" key="7">
    <source>
        <dbReference type="EMBL" id="GEP70913.1"/>
    </source>
</evidence>
<dbReference type="NCBIfam" id="TIGR00138">
    <property type="entry name" value="rsmG_gidB"/>
    <property type="match status" value="1"/>
</dbReference>
<feature type="binding site" evidence="6">
    <location>
        <position position="147"/>
    </location>
    <ligand>
        <name>S-adenosyl-L-methionine</name>
        <dbReference type="ChEBI" id="CHEBI:59789"/>
    </ligand>
</feature>
<dbReference type="Proteomes" id="UP000321798">
    <property type="component" value="Unassembled WGS sequence"/>
</dbReference>
<dbReference type="GO" id="GO:0005829">
    <property type="term" value="C:cytosol"/>
    <property type="evidence" value="ECO:0007669"/>
    <property type="project" value="TreeGrafter"/>
</dbReference>
<reference evidence="7 8" key="1">
    <citation type="submission" date="2019-07" db="EMBL/GenBank/DDBJ databases">
        <title>Whole genome shotgun sequence of Cellulomonas soli NBRC 109434.</title>
        <authorList>
            <person name="Hosoyama A."/>
            <person name="Uohara A."/>
            <person name="Ohji S."/>
            <person name="Ichikawa N."/>
        </authorList>
    </citation>
    <scope>NUCLEOTIDE SEQUENCE [LARGE SCALE GENOMIC DNA]</scope>
    <source>
        <strain evidence="7 8">NBRC 109434</strain>
    </source>
</reference>
<comment type="caution">
    <text evidence="7">The sequence shown here is derived from an EMBL/GenBank/DDBJ whole genome shotgun (WGS) entry which is preliminary data.</text>
</comment>
<keyword evidence="4 6" id="KW-0808">Transferase</keyword>
<organism evidence="7 8">
    <name type="scientific">Cellulomonas soli</name>
    <dbReference type="NCBI Taxonomy" id="931535"/>
    <lineage>
        <taxon>Bacteria</taxon>
        <taxon>Bacillati</taxon>
        <taxon>Actinomycetota</taxon>
        <taxon>Actinomycetes</taxon>
        <taxon>Micrococcales</taxon>
        <taxon>Cellulomonadaceae</taxon>
        <taxon>Cellulomonas</taxon>
    </lineage>
</organism>
<keyword evidence="8" id="KW-1185">Reference proteome</keyword>
<dbReference type="RefSeq" id="WP_223203751.1">
    <property type="nucleotide sequence ID" value="NZ_BAABBJ010000013.1"/>
</dbReference>
<comment type="similarity">
    <text evidence="6">Belongs to the methyltransferase superfamily. RNA methyltransferase RsmG family.</text>
</comment>
<dbReference type="InterPro" id="IPR003682">
    <property type="entry name" value="rRNA_ssu_MeTfrase_G"/>
</dbReference>
<dbReference type="HAMAP" id="MF_00074">
    <property type="entry name" value="16SrRNA_methyltr_G"/>
    <property type="match status" value="1"/>
</dbReference>
<feature type="binding site" evidence="6">
    <location>
        <position position="86"/>
    </location>
    <ligand>
        <name>S-adenosyl-L-methionine</name>
        <dbReference type="ChEBI" id="CHEBI:59789"/>
    </ligand>
</feature>